<dbReference type="InterPro" id="IPR011659">
    <property type="entry name" value="WD40"/>
</dbReference>
<dbReference type="AlphaFoldDB" id="A0A4R7TFP7"/>
<sequence length="677" mass="73660">MDYSTFDDFLAVPRVNSLALSLDGSRLVAAIAKYDKEANKLVSALYELDADGSAEPRRLTHSAEGESQPVFEPDGSLLFVSSRSSDDGPALWRLPVSGEAAKVASTPGGISAIRVAADAGTAVVTTSVMPGAKDAAEDKELRKARKDAGVSAILHTTSPVRFWDSELGPDETHLQVVAGKNLRAGEGGAKDLTAGEGGAKDLTAGDGGTKDLTPAPGRALDDAEFTVTPDGRTVIAKWQLDRVGWPRPVLVAIDTETGERRTLADAEDGGFYEPAVSHDGRFVAFTRWQDQKHDRPPTVSLLLADLQTGETRDLVADPDGWPEAPAFSADDRSVFFIAFDHGHRSLFRADIATGEVSRVTTEGSFSAVQVAPDNASLFAIRAATDAPAHPVRIDLASGAVTRLLPAPEAELPGTLERVETTAADGTTIEAWLILPRNASPAEPAPLLLWVHGGPLSSWAGWSWRWNPWLMATKGYAVLMPDPALSLGYGAQMLERAWDRWAALVHEDLMEITDAVVARPDIDADRTAAMGASFGGYMVNWIAGQTDRFKCLITMAGKWNTENFWATSDMPGYFRAEWGPQEEFPDRYAERSPRRFLDRITTPTLIIHGTLDQRVPINQTLHMFTDLQLAGVESAYLSFPDEGHWILKPGNARTWHETVWSWLAKHLDKQEWTKPPLL</sequence>
<comment type="caution">
    <text evidence="6">The sequence shown here is derived from an EMBL/GenBank/DDBJ whole genome shotgun (WGS) entry which is preliminary data.</text>
</comment>
<dbReference type="PANTHER" id="PTHR42776:SF13">
    <property type="entry name" value="DIPEPTIDYL-PEPTIDASE 5"/>
    <property type="match status" value="1"/>
</dbReference>
<evidence type="ECO:0000313" key="7">
    <source>
        <dbReference type="Proteomes" id="UP000295151"/>
    </source>
</evidence>
<dbReference type="Proteomes" id="UP000295151">
    <property type="component" value="Unassembled WGS sequence"/>
</dbReference>
<evidence type="ECO:0000313" key="6">
    <source>
        <dbReference type="EMBL" id="TDU91030.1"/>
    </source>
</evidence>
<evidence type="ECO:0000256" key="3">
    <source>
        <dbReference type="ARBA" id="ARBA00022825"/>
    </source>
</evidence>
<dbReference type="Pfam" id="PF07676">
    <property type="entry name" value="PD40"/>
    <property type="match status" value="1"/>
</dbReference>
<keyword evidence="1" id="KW-0732">Signal</keyword>
<name>A0A4R7TFP7_9ACTN</name>
<feature type="region of interest" description="Disordered" evidence="4">
    <location>
        <begin position="185"/>
        <end position="217"/>
    </location>
</feature>
<dbReference type="EMBL" id="SOCE01000001">
    <property type="protein sequence ID" value="TDU91030.1"/>
    <property type="molecule type" value="Genomic_DNA"/>
</dbReference>
<protein>
    <submittedName>
        <fullName evidence="6">Dipeptidyl aminopeptidase/acylaminoacyl peptidase</fullName>
    </submittedName>
</protein>
<gene>
    <name evidence="6" type="ORF">EV138_4631</name>
</gene>
<dbReference type="SUPFAM" id="SSF82171">
    <property type="entry name" value="DPP6 N-terminal domain-like"/>
    <property type="match status" value="1"/>
</dbReference>
<dbReference type="GO" id="GO:0004252">
    <property type="term" value="F:serine-type endopeptidase activity"/>
    <property type="evidence" value="ECO:0007669"/>
    <property type="project" value="TreeGrafter"/>
</dbReference>
<keyword evidence="6" id="KW-0645">Protease</keyword>
<organism evidence="6 7">
    <name type="scientific">Kribbella voronezhensis</name>
    <dbReference type="NCBI Taxonomy" id="2512212"/>
    <lineage>
        <taxon>Bacteria</taxon>
        <taxon>Bacillati</taxon>
        <taxon>Actinomycetota</taxon>
        <taxon>Actinomycetes</taxon>
        <taxon>Propionibacteriales</taxon>
        <taxon>Kribbellaceae</taxon>
        <taxon>Kribbella</taxon>
    </lineage>
</organism>
<keyword evidence="6" id="KW-0031">Aminopeptidase</keyword>
<dbReference type="InterPro" id="IPR015943">
    <property type="entry name" value="WD40/YVTN_repeat-like_dom_sf"/>
</dbReference>
<dbReference type="PANTHER" id="PTHR42776">
    <property type="entry name" value="SERINE PEPTIDASE S9 FAMILY MEMBER"/>
    <property type="match status" value="1"/>
</dbReference>
<dbReference type="Gene3D" id="2.120.10.30">
    <property type="entry name" value="TolB, C-terminal domain"/>
    <property type="match status" value="1"/>
</dbReference>
<keyword evidence="3" id="KW-0720">Serine protease</keyword>
<reference evidence="6 7" key="1">
    <citation type="submission" date="2019-03" db="EMBL/GenBank/DDBJ databases">
        <title>Genomic Encyclopedia of Type Strains, Phase III (KMG-III): the genomes of soil and plant-associated and newly described type strains.</title>
        <authorList>
            <person name="Whitman W."/>
        </authorList>
    </citation>
    <scope>NUCLEOTIDE SEQUENCE [LARGE SCALE GENOMIC DNA]</scope>
    <source>
        <strain evidence="6 7">VKM Ac-2575</strain>
    </source>
</reference>
<dbReference type="OrthoDB" id="3325701at2"/>
<keyword evidence="7" id="KW-1185">Reference proteome</keyword>
<dbReference type="InterPro" id="IPR029058">
    <property type="entry name" value="AB_hydrolase_fold"/>
</dbReference>
<dbReference type="GO" id="GO:0004177">
    <property type="term" value="F:aminopeptidase activity"/>
    <property type="evidence" value="ECO:0007669"/>
    <property type="project" value="UniProtKB-KW"/>
</dbReference>
<evidence type="ECO:0000259" key="5">
    <source>
        <dbReference type="Pfam" id="PF00326"/>
    </source>
</evidence>
<accession>A0A4R7TFP7</accession>
<evidence type="ECO:0000256" key="2">
    <source>
        <dbReference type="ARBA" id="ARBA00022801"/>
    </source>
</evidence>
<dbReference type="SUPFAM" id="SSF53474">
    <property type="entry name" value="alpha/beta-Hydrolases"/>
    <property type="match status" value="1"/>
</dbReference>
<keyword evidence="2" id="KW-0378">Hydrolase</keyword>
<evidence type="ECO:0000256" key="4">
    <source>
        <dbReference type="SAM" id="MobiDB-lite"/>
    </source>
</evidence>
<feature type="domain" description="Peptidase S9 prolyl oligopeptidase catalytic" evidence="5">
    <location>
        <begin position="461"/>
        <end position="668"/>
    </location>
</feature>
<dbReference type="Gene3D" id="2.130.10.10">
    <property type="entry name" value="YVTN repeat-like/Quinoprotein amine dehydrogenase"/>
    <property type="match status" value="1"/>
</dbReference>
<dbReference type="GO" id="GO:0006508">
    <property type="term" value="P:proteolysis"/>
    <property type="evidence" value="ECO:0007669"/>
    <property type="project" value="InterPro"/>
</dbReference>
<evidence type="ECO:0000256" key="1">
    <source>
        <dbReference type="ARBA" id="ARBA00022729"/>
    </source>
</evidence>
<dbReference type="InterPro" id="IPR001375">
    <property type="entry name" value="Peptidase_S9_cat"/>
</dbReference>
<dbReference type="Gene3D" id="3.40.50.1820">
    <property type="entry name" value="alpha/beta hydrolase"/>
    <property type="match status" value="1"/>
</dbReference>
<proteinExistence type="predicted"/>
<dbReference type="InterPro" id="IPR011042">
    <property type="entry name" value="6-blade_b-propeller_TolB-like"/>
</dbReference>
<dbReference type="Pfam" id="PF00326">
    <property type="entry name" value="Peptidase_S9"/>
    <property type="match status" value="1"/>
</dbReference>
<dbReference type="RefSeq" id="WP_133980831.1">
    <property type="nucleotide sequence ID" value="NZ_SOCE01000001.1"/>
</dbReference>